<comment type="function">
    <text evidence="1">This protein catalyzes the committed step to the synthesis of the acidic phospholipids.</text>
</comment>
<evidence type="ECO:0000256" key="3">
    <source>
        <dbReference type="ARBA" id="ARBA00005042"/>
    </source>
</evidence>
<dbReference type="GO" id="GO:0005886">
    <property type="term" value="C:plasma membrane"/>
    <property type="evidence" value="ECO:0007669"/>
    <property type="project" value="UniProtKB-SubCell"/>
</dbReference>
<evidence type="ECO:0000256" key="1">
    <source>
        <dbReference type="ARBA" id="ARBA00003973"/>
    </source>
</evidence>
<dbReference type="Gene3D" id="1.20.120.1760">
    <property type="match status" value="1"/>
</dbReference>
<evidence type="ECO:0000256" key="19">
    <source>
        <dbReference type="RuleBase" id="RU003750"/>
    </source>
</evidence>
<keyword evidence="14 20" id="KW-0472">Membrane</keyword>
<comment type="pathway">
    <text evidence="4">Lipid metabolism.</text>
</comment>
<dbReference type="NCBIfam" id="TIGR00560">
    <property type="entry name" value="pgsA"/>
    <property type="match status" value="1"/>
</dbReference>
<organism evidence="21 22">
    <name type="scientific">Natranaerobius trueperi</name>
    <dbReference type="NCBI Taxonomy" id="759412"/>
    <lineage>
        <taxon>Bacteria</taxon>
        <taxon>Bacillati</taxon>
        <taxon>Bacillota</taxon>
        <taxon>Clostridia</taxon>
        <taxon>Natranaerobiales</taxon>
        <taxon>Natranaerobiaceae</taxon>
        <taxon>Natranaerobius</taxon>
    </lineage>
</organism>
<evidence type="ECO:0000256" key="8">
    <source>
        <dbReference type="ARBA" id="ARBA00022475"/>
    </source>
</evidence>
<keyword evidence="8" id="KW-1003">Cell membrane</keyword>
<keyword evidence="12 20" id="KW-1133">Transmembrane helix</keyword>
<comment type="catalytic activity">
    <reaction evidence="17">
        <text>a CDP-1,2-diacyl-sn-glycerol + sn-glycerol 3-phosphate = a 1,2-diacyl-sn-glycero-3-phospho-(1'-sn-glycero-3'-phosphate) + CMP + H(+)</text>
        <dbReference type="Rhea" id="RHEA:12593"/>
        <dbReference type="ChEBI" id="CHEBI:15378"/>
        <dbReference type="ChEBI" id="CHEBI:57597"/>
        <dbReference type="ChEBI" id="CHEBI:58332"/>
        <dbReference type="ChEBI" id="CHEBI:60110"/>
        <dbReference type="ChEBI" id="CHEBI:60377"/>
        <dbReference type="EC" id="2.7.8.5"/>
    </reaction>
</comment>
<dbReference type="OrthoDB" id="9796672at2"/>
<evidence type="ECO:0000256" key="7">
    <source>
        <dbReference type="ARBA" id="ARBA00014944"/>
    </source>
</evidence>
<dbReference type="InterPro" id="IPR000462">
    <property type="entry name" value="CDP-OH_P_trans"/>
</dbReference>
<protein>
    <recommendedName>
        <fullName evidence="7 18">CDP-diacylglycerol--glycerol-3-phosphate 3-phosphatidyltransferase</fullName>
        <ecNumber evidence="6 18">2.7.8.5</ecNumber>
    </recommendedName>
</protein>
<dbReference type="PANTHER" id="PTHR14269">
    <property type="entry name" value="CDP-DIACYLGLYCEROL--GLYCEROL-3-PHOSPHATE 3-PHOSPHATIDYLTRANSFERASE-RELATED"/>
    <property type="match status" value="1"/>
</dbReference>
<dbReference type="InterPro" id="IPR050324">
    <property type="entry name" value="CDP-alcohol_PTase-I"/>
</dbReference>
<dbReference type="Pfam" id="PF01066">
    <property type="entry name" value="CDP-OH_P_transf"/>
    <property type="match status" value="1"/>
</dbReference>
<keyword evidence="11 20" id="KW-0812">Transmembrane</keyword>
<dbReference type="InterPro" id="IPR004570">
    <property type="entry name" value="Phosphatidylglycerol_P_synth"/>
</dbReference>
<dbReference type="EC" id="2.7.8.5" evidence="6 18"/>
<dbReference type="PANTHER" id="PTHR14269:SF62">
    <property type="entry name" value="CDP-DIACYLGLYCEROL--GLYCEROL-3-PHOSPHATE 3-PHOSPHATIDYLTRANSFERASE 1, CHLOROPLASTIC"/>
    <property type="match status" value="1"/>
</dbReference>
<evidence type="ECO:0000256" key="4">
    <source>
        <dbReference type="ARBA" id="ARBA00005189"/>
    </source>
</evidence>
<evidence type="ECO:0000256" key="16">
    <source>
        <dbReference type="ARBA" id="ARBA00023264"/>
    </source>
</evidence>
<name>A0A226BZ36_9FIRM</name>
<dbReference type="GO" id="GO:0008444">
    <property type="term" value="F:CDP-diacylglycerol-glycerol-3-phosphate 3-phosphatidyltransferase activity"/>
    <property type="evidence" value="ECO:0007669"/>
    <property type="project" value="UniProtKB-UniRule"/>
</dbReference>
<evidence type="ECO:0000256" key="9">
    <source>
        <dbReference type="ARBA" id="ARBA00022516"/>
    </source>
</evidence>
<evidence type="ECO:0000256" key="17">
    <source>
        <dbReference type="ARBA" id="ARBA00048586"/>
    </source>
</evidence>
<evidence type="ECO:0000256" key="11">
    <source>
        <dbReference type="ARBA" id="ARBA00022692"/>
    </source>
</evidence>
<evidence type="ECO:0000256" key="5">
    <source>
        <dbReference type="ARBA" id="ARBA00010441"/>
    </source>
</evidence>
<dbReference type="EMBL" id="NIQC01000006">
    <property type="protein sequence ID" value="OWZ84308.1"/>
    <property type="molecule type" value="Genomic_DNA"/>
</dbReference>
<dbReference type="PROSITE" id="PS00379">
    <property type="entry name" value="CDP_ALCOHOL_P_TRANSF"/>
    <property type="match status" value="1"/>
</dbReference>
<dbReference type="InterPro" id="IPR043130">
    <property type="entry name" value="CDP-OH_PTrfase_TM_dom"/>
</dbReference>
<evidence type="ECO:0000256" key="6">
    <source>
        <dbReference type="ARBA" id="ARBA00013170"/>
    </source>
</evidence>
<comment type="pathway">
    <text evidence="3">Phospholipid metabolism; phosphatidylglycerol biosynthesis; phosphatidylglycerol from CDP-diacylglycerol: step 1/2.</text>
</comment>
<dbReference type="GO" id="GO:0006655">
    <property type="term" value="P:phosphatidylglycerol biosynthetic process"/>
    <property type="evidence" value="ECO:0007669"/>
    <property type="project" value="UniProtKB-UniPathway"/>
</dbReference>
<proteinExistence type="inferred from homology"/>
<dbReference type="RefSeq" id="WP_089023093.1">
    <property type="nucleotide sequence ID" value="NZ_NIQC01000006.1"/>
</dbReference>
<evidence type="ECO:0000256" key="20">
    <source>
        <dbReference type="SAM" id="Phobius"/>
    </source>
</evidence>
<evidence type="ECO:0000256" key="18">
    <source>
        <dbReference type="NCBIfam" id="TIGR00560"/>
    </source>
</evidence>
<dbReference type="Proteomes" id="UP000214588">
    <property type="component" value="Unassembled WGS sequence"/>
</dbReference>
<keyword evidence="15" id="KW-0594">Phospholipid biosynthesis</keyword>
<comment type="similarity">
    <text evidence="5 19">Belongs to the CDP-alcohol phosphatidyltransferase class-I family.</text>
</comment>
<evidence type="ECO:0000313" key="21">
    <source>
        <dbReference type="EMBL" id="OWZ84308.1"/>
    </source>
</evidence>
<gene>
    <name evidence="21" type="primary">pgsA</name>
    <name evidence="21" type="ORF">CDO51_04420</name>
</gene>
<feature type="transmembrane region" description="Helical" evidence="20">
    <location>
        <begin position="71"/>
        <end position="93"/>
    </location>
</feature>
<evidence type="ECO:0000256" key="13">
    <source>
        <dbReference type="ARBA" id="ARBA00023098"/>
    </source>
</evidence>
<keyword evidence="16" id="KW-1208">Phospholipid metabolism</keyword>
<evidence type="ECO:0000256" key="12">
    <source>
        <dbReference type="ARBA" id="ARBA00022989"/>
    </source>
</evidence>
<feature type="transmembrane region" description="Helical" evidence="20">
    <location>
        <begin position="7"/>
        <end position="26"/>
    </location>
</feature>
<dbReference type="FunFam" id="1.20.120.1760:FF:000004">
    <property type="entry name" value="CDP-diacylglycerol--glycerol-3-phosphate 3-phosphatidyltransferase"/>
    <property type="match status" value="1"/>
</dbReference>
<keyword evidence="10 19" id="KW-0808">Transferase</keyword>
<keyword evidence="13" id="KW-0443">Lipid metabolism</keyword>
<sequence>MNLANKITIGRIILAPVFMVFLLVRIPYGEFIASAIFIIASVTDALDGYIARTRKQITNFGKFLDPLADKLLITAALITLVGMGKLHAMIAFIIISREFAVTGLRVVAAAEGVVISASKLGKYKTITQIVAIVALMLQVGLDRIPLLNIPLGPLVTISLSLAVIITIVSGVDYFYKNHKLIKLGN</sequence>
<evidence type="ECO:0000256" key="10">
    <source>
        <dbReference type="ARBA" id="ARBA00022679"/>
    </source>
</evidence>
<accession>A0A226BZ36</accession>
<evidence type="ECO:0000256" key="15">
    <source>
        <dbReference type="ARBA" id="ARBA00023209"/>
    </source>
</evidence>
<reference evidence="21 22" key="1">
    <citation type="submission" date="2017-06" db="EMBL/GenBank/DDBJ databases">
        <title>Draft Genome Sequence of Natranaerobius trueperi halophilic, alkalithermophilic bacteria from soda lakes.</title>
        <authorList>
            <person name="Zhao B."/>
        </authorList>
    </citation>
    <scope>NUCLEOTIDE SEQUENCE [LARGE SCALE GENOMIC DNA]</scope>
    <source>
        <strain evidence="21 22">DSM 18760</strain>
    </source>
</reference>
<dbReference type="AlphaFoldDB" id="A0A226BZ36"/>
<dbReference type="PIRSF" id="PIRSF000847">
    <property type="entry name" value="Phos_ph_gly_syn"/>
    <property type="match status" value="1"/>
</dbReference>
<feature type="transmembrane region" description="Helical" evidence="20">
    <location>
        <begin position="153"/>
        <end position="175"/>
    </location>
</feature>
<comment type="caution">
    <text evidence="21">The sequence shown here is derived from an EMBL/GenBank/DDBJ whole genome shotgun (WGS) entry which is preliminary data.</text>
</comment>
<dbReference type="InterPro" id="IPR048254">
    <property type="entry name" value="CDP_ALCOHOL_P_TRANSF_CS"/>
</dbReference>
<evidence type="ECO:0000256" key="14">
    <source>
        <dbReference type="ARBA" id="ARBA00023136"/>
    </source>
</evidence>
<keyword evidence="22" id="KW-1185">Reference proteome</keyword>
<evidence type="ECO:0000256" key="2">
    <source>
        <dbReference type="ARBA" id="ARBA00004651"/>
    </source>
</evidence>
<dbReference type="UniPathway" id="UPA00084">
    <property type="reaction ID" value="UER00503"/>
</dbReference>
<comment type="subcellular location">
    <subcellularLocation>
        <location evidence="2">Cell membrane</location>
        <topology evidence="2">Multi-pass membrane protein</topology>
    </subcellularLocation>
</comment>
<feature type="transmembrane region" description="Helical" evidence="20">
    <location>
        <begin position="32"/>
        <end position="50"/>
    </location>
</feature>
<keyword evidence="9" id="KW-0444">Lipid biosynthesis</keyword>
<evidence type="ECO:0000313" key="22">
    <source>
        <dbReference type="Proteomes" id="UP000214588"/>
    </source>
</evidence>